<keyword evidence="2" id="KW-1185">Reference proteome</keyword>
<sequence>MSGFEVTDDSERPMMFKVSLSAEKIDQWLPPKCHVSMYLTSHSKSPQSSEWTLCNGFVRVFYVFIQNEAEFAGIALPGEVPFPGNPDPATQAQTTMVDLLDISYSRPNQWKMLG</sequence>
<evidence type="ECO:0000313" key="1">
    <source>
        <dbReference type="EMBL" id="CAL1268394.1"/>
    </source>
</evidence>
<comment type="caution">
    <text evidence="1">The sequence shown here is derived from an EMBL/GenBank/DDBJ whole genome shotgun (WGS) entry which is preliminary data.</text>
</comment>
<dbReference type="EMBL" id="CAXIEN010000033">
    <property type="protein sequence ID" value="CAL1268394.1"/>
    <property type="molecule type" value="Genomic_DNA"/>
</dbReference>
<dbReference type="Proteomes" id="UP001497382">
    <property type="component" value="Unassembled WGS sequence"/>
</dbReference>
<proteinExistence type="predicted"/>
<name>A0AAV1Z9L1_9ARAC</name>
<organism evidence="1 2">
    <name type="scientific">Larinioides sclopetarius</name>
    <dbReference type="NCBI Taxonomy" id="280406"/>
    <lineage>
        <taxon>Eukaryota</taxon>
        <taxon>Metazoa</taxon>
        <taxon>Ecdysozoa</taxon>
        <taxon>Arthropoda</taxon>
        <taxon>Chelicerata</taxon>
        <taxon>Arachnida</taxon>
        <taxon>Araneae</taxon>
        <taxon>Araneomorphae</taxon>
        <taxon>Entelegynae</taxon>
        <taxon>Araneoidea</taxon>
        <taxon>Araneidae</taxon>
        <taxon>Larinioides</taxon>
    </lineage>
</organism>
<accession>A0AAV1Z9L1</accession>
<gene>
    <name evidence="1" type="ORF">LARSCL_LOCUS4146</name>
</gene>
<evidence type="ECO:0000313" key="2">
    <source>
        <dbReference type="Proteomes" id="UP001497382"/>
    </source>
</evidence>
<reference evidence="1 2" key="1">
    <citation type="submission" date="2024-04" db="EMBL/GenBank/DDBJ databases">
        <authorList>
            <person name="Rising A."/>
            <person name="Reimegard J."/>
            <person name="Sonavane S."/>
            <person name="Akerstrom W."/>
            <person name="Nylinder S."/>
            <person name="Hedman E."/>
            <person name="Kallberg Y."/>
        </authorList>
    </citation>
    <scope>NUCLEOTIDE SEQUENCE [LARGE SCALE GENOMIC DNA]</scope>
</reference>
<dbReference type="AlphaFoldDB" id="A0AAV1Z9L1"/>
<protein>
    <submittedName>
        <fullName evidence="1">Uncharacterized protein</fullName>
    </submittedName>
</protein>